<keyword evidence="4" id="KW-1185">Reference proteome</keyword>
<dbReference type="EMBL" id="ABJB010745225">
    <property type="status" value="NOT_ANNOTATED_CDS"/>
    <property type="molecule type" value="Genomic_DNA"/>
</dbReference>
<dbReference type="InterPro" id="IPR036865">
    <property type="entry name" value="CRAL-TRIO_dom_sf"/>
</dbReference>
<dbReference type="EnsemblMetazoa" id="ISCW010848-RA">
    <property type="protein sequence ID" value="ISCW010848-PA"/>
    <property type="gene ID" value="ISCW010848"/>
</dbReference>
<dbReference type="VEuPathDB" id="VectorBase:ISCP_032009"/>
<dbReference type="EC" id="3.4.21.68" evidence="2"/>
<dbReference type="SMART" id="SM00516">
    <property type="entry name" value="SEC14"/>
    <property type="match status" value="1"/>
</dbReference>
<reference evidence="3" key="2">
    <citation type="submission" date="2020-05" db="UniProtKB">
        <authorList>
            <consortium name="EnsemblMetazoa"/>
        </authorList>
    </citation>
    <scope>IDENTIFICATION</scope>
    <source>
        <strain evidence="3">wikel</strain>
    </source>
</reference>
<organism>
    <name type="scientific">Ixodes scapularis</name>
    <name type="common">Black-legged tick</name>
    <name type="synonym">Deer tick</name>
    <dbReference type="NCBI Taxonomy" id="6945"/>
    <lineage>
        <taxon>Eukaryota</taxon>
        <taxon>Metazoa</taxon>
        <taxon>Ecdysozoa</taxon>
        <taxon>Arthropoda</taxon>
        <taxon>Chelicerata</taxon>
        <taxon>Arachnida</taxon>
        <taxon>Acari</taxon>
        <taxon>Parasitiformes</taxon>
        <taxon>Ixodida</taxon>
        <taxon>Ixodoidea</taxon>
        <taxon>Ixodidae</taxon>
        <taxon>Ixodinae</taxon>
        <taxon>Ixodes</taxon>
    </lineage>
</organism>
<dbReference type="VEuPathDB" id="VectorBase:ISCI010848"/>
<dbReference type="InterPro" id="IPR011074">
    <property type="entry name" value="CRAL/TRIO_N_dom"/>
</dbReference>
<accession>B7Q4H5</accession>
<dbReference type="Pfam" id="PF03765">
    <property type="entry name" value="CRAL_TRIO_N"/>
    <property type="match status" value="1"/>
</dbReference>
<evidence type="ECO:0000313" key="3">
    <source>
        <dbReference type="EnsemblMetazoa" id="ISCW010848-PA"/>
    </source>
</evidence>
<feature type="domain" description="CRAL-TRIO" evidence="1">
    <location>
        <begin position="137"/>
        <end position="274"/>
    </location>
</feature>
<evidence type="ECO:0000259" key="1">
    <source>
        <dbReference type="PROSITE" id="PS50191"/>
    </source>
</evidence>
<dbReference type="InterPro" id="IPR001251">
    <property type="entry name" value="CRAL-TRIO_dom"/>
</dbReference>
<dbReference type="PANTHER" id="PTHR10174:SF130">
    <property type="entry name" value="ALPHA-TOCOPHEROL TRANSFER PROTEIN-LIKE"/>
    <property type="match status" value="1"/>
</dbReference>
<dbReference type="SMART" id="SM01100">
    <property type="entry name" value="CRAL_TRIO_N"/>
    <property type="match status" value="1"/>
</dbReference>
<dbReference type="EMBL" id="ABJB010549462">
    <property type="status" value="NOT_ANNOTATED_CDS"/>
    <property type="molecule type" value="Genomic_DNA"/>
</dbReference>
<dbReference type="InParanoid" id="B7Q4H5"/>
<dbReference type="EMBL" id="ABJB010003651">
    <property type="status" value="NOT_ANNOTATED_CDS"/>
    <property type="molecule type" value="Genomic_DNA"/>
</dbReference>
<dbReference type="OrthoDB" id="6513069at2759"/>
<dbReference type="EMBL" id="DS855752">
    <property type="protein sequence ID" value="EEC13747.1"/>
    <property type="molecule type" value="Genomic_DNA"/>
</dbReference>
<sequence>MLSTRWKNGICGRSEYPEGSESRTSTFLATTVVMSRLESGSTEAPASGSSPIDLHKLAYEELGETQQLKRDKVQELRNLINGEPDLRCPSDDAFLVKFLRARKYSVEEAFSTIRKYFRVRKLHRDIFEDLRPSRVMFDAVFRRNKLAVVLDERDHLGRLVAILKFGAWKPDVCDVIDLFRIGVLGADYYLLDETTQIAGIVGILDLEGLSLKHFRHYTPSAVKKLIQLAQDSYPMRIKGIYVINNPAIFEIIYRFAKLFLKQKIINRTHFIGRD</sequence>
<dbReference type="SUPFAM" id="SSF52087">
    <property type="entry name" value="CRAL/TRIO domain"/>
    <property type="match status" value="1"/>
</dbReference>
<dbReference type="FunCoup" id="B7Q4H5">
    <property type="interactions" value="310"/>
</dbReference>
<dbReference type="PROSITE" id="PS50191">
    <property type="entry name" value="CRAL_TRIO"/>
    <property type="match status" value="1"/>
</dbReference>
<keyword evidence="2" id="KW-0378">Hydrolase</keyword>
<dbReference type="Gene3D" id="3.40.525.10">
    <property type="entry name" value="CRAL-TRIO lipid binding domain"/>
    <property type="match status" value="1"/>
</dbReference>
<dbReference type="PaxDb" id="6945-B7Q4H5"/>
<proteinExistence type="predicted"/>
<dbReference type="SUPFAM" id="SSF46938">
    <property type="entry name" value="CRAL/TRIO N-terminal domain"/>
    <property type="match status" value="1"/>
</dbReference>
<gene>
    <name evidence="2" type="ORF">IscW_ISCW010848</name>
</gene>
<dbReference type="PRINTS" id="PR00180">
    <property type="entry name" value="CRETINALDHBP"/>
</dbReference>
<evidence type="ECO:0000313" key="2">
    <source>
        <dbReference type="EMBL" id="EEC13747.1"/>
    </source>
</evidence>
<dbReference type="InterPro" id="IPR036273">
    <property type="entry name" value="CRAL/TRIO_N_dom_sf"/>
</dbReference>
<dbReference type="Pfam" id="PF00650">
    <property type="entry name" value="CRAL_TRIO"/>
    <property type="match status" value="1"/>
</dbReference>
<dbReference type="Gene3D" id="1.10.8.20">
    <property type="entry name" value="N-terminal domain of phosphatidylinositol transfer protein sec14p"/>
    <property type="match status" value="1"/>
</dbReference>
<dbReference type="PANTHER" id="PTHR10174">
    <property type="entry name" value="ALPHA-TOCOPHEROL TRANSFER PROTEIN-RELATED"/>
    <property type="match status" value="1"/>
</dbReference>
<dbReference type="HOGENOM" id="CLU_046597_4_1_1"/>
<dbReference type="GO" id="GO:1902936">
    <property type="term" value="F:phosphatidylinositol bisphosphate binding"/>
    <property type="evidence" value="ECO:0000318"/>
    <property type="project" value="GO_Central"/>
</dbReference>
<protein>
    <submittedName>
        <fullName evidence="2 3">Phosphatidylinositol transfer protein SEC14, putative</fullName>
        <ecNumber evidence="2">3.4.21.68</ecNumber>
    </submittedName>
</protein>
<dbReference type="GO" id="GO:0004252">
    <property type="term" value="F:serine-type endopeptidase activity"/>
    <property type="evidence" value="ECO:0007669"/>
    <property type="project" value="UniProtKB-EC"/>
</dbReference>
<dbReference type="VEuPathDB" id="VectorBase:ISCW010848"/>
<name>B7Q4H5_IXOSC</name>
<evidence type="ECO:0000313" key="4">
    <source>
        <dbReference type="Proteomes" id="UP000001555"/>
    </source>
</evidence>
<reference evidence="2 4" key="1">
    <citation type="submission" date="2008-03" db="EMBL/GenBank/DDBJ databases">
        <title>Annotation of Ixodes scapularis.</title>
        <authorList>
            <consortium name="Ixodes scapularis Genome Project Consortium"/>
            <person name="Caler E."/>
            <person name="Hannick L.I."/>
            <person name="Bidwell S."/>
            <person name="Joardar V."/>
            <person name="Thiagarajan M."/>
            <person name="Amedeo P."/>
            <person name="Galinsky K.J."/>
            <person name="Schobel S."/>
            <person name="Inman J."/>
            <person name="Hostetler J."/>
            <person name="Miller J."/>
            <person name="Hammond M."/>
            <person name="Megy K."/>
            <person name="Lawson D."/>
            <person name="Kodira C."/>
            <person name="Sutton G."/>
            <person name="Meyer J."/>
            <person name="Hill C.A."/>
            <person name="Birren B."/>
            <person name="Nene V."/>
            <person name="Collins F."/>
            <person name="Alarcon-Chaidez F."/>
            <person name="Wikel S."/>
            <person name="Strausberg R."/>
        </authorList>
    </citation>
    <scope>NUCLEOTIDE SEQUENCE [LARGE SCALE GENOMIC DNA]</scope>
    <source>
        <strain evidence="4">Wikel</strain>
        <strain evidence="2">Wikel colony</strain>
    </source>
</reference>
<dbReference type="AlphaFoldDB" id="B7Q4H5"/>
<dbReference type="CDD" id="cd00170">
    <property type="entry name" value="SEC14"/>
    <property type="match status" value="1"/>
</dbReference>
<dbReference type="Proteomes" id="UP000001555">
    <property type="component" value="Unassembled WGS sequence"/>
</dbReference>